<dbReference type="InterPro" id="IPR033305">
    <property type="entry name" value="Hydin-like"/>
</dbReference>
<evidence type="ECO:0000256" key="1">
    <source>
        <dbReference type="SAM" id="MobiDB-lite"/>
    </source>
</evidence>
<feature type="non-terminal residue" evidence="2">
    <location>
        <position position="184"/>
    </location>
</feature>
<dbReference type="PANTHER" id="PTHR23053:SF0">
    <property type="entry name" value="HYDROCEPHALUS-INDUCING PROTEIN HOMOLOG"/>
    <property type="match status" value="1"/>
</dbReference>
<dbReference type="GO" id="GO:0005930">
    <property type="term" value="C:axoneme"/>
    <property type="evidence" value="ECO:0007669"/>
    <property type="project" value="TreeGrafter"/>
</dbReference>
<dbReference type="EMBL" id="GEBQ01003299">
    <property type="protein sequence ID" value="JAT36678.1"/>
    <property type="molecule type" value="Transcribed_RNA"/>
</dbReference>
<evidence type="ECO:0000313" key="2">
    <source>
        <dbReference type="EMBL" id="JAT36678.1"/>
    </source>
</evidence>
<dbReference type="InterPro" id="IPR013783">
    <property type="entry name" value="Ig-like_fold"/>
</dbReference>
<feature type="region of interest" description="Disordered" evidence="1">
    <location>
        <begin position="149"/>
        <end position="169"/>
    </location>
</feature>
<feature type="non-terminal residue" evidence="2">
    <location>
        <position position="1"/>
    </location>
</feature>
<dbReference type="GO" id="GO:0003341">
    <property type="term" value="P:cilium movement"/>
    <property type="evidence" value="ECO:0007669"/>
    <property type="project" value="TreeGrafter"/>
</dbReference>
<feature type="compositionally biased region" description="Acidic residues" evidence="1">
    <location>
        <begin position="155"/>
        <end position="167"/>
    </location>
</feature>
<protein>
    <submittedName>
        <fullName evidence="2">Uncharacterized protein</fullName>
    </submittedName>
</protein>
<dbReference type="GO" id="GO:1904158">
    <property type="term" value="P:axonemal central apparatus assembly"/>
    <property type="evidence" value="ECO:0007669"/>
    <property type="project" value="TreeGrafter"/>
</dbReference>
<dbReference type="PANTHER" id="PTHR23053">
    <property type="entry name" value="DLEC1 DELETED IN LUNG AND ESOPHAGEAL CANCER 1"/>
    <property type="match status" value="1"/>
</dbReference>
<reference evidence="2" key="1">
    <citation type="submission" date="2015-11" db="EMBL/GenBank/DDBJ databases">
        <title>De novo transcriptome assembly of four potential Pierce s Disease insect vectors from Arizona vineyards.</title>
        <authorList>
            <person name="Tassone E.E."/>
        </authorList>
    </citation>
    <scope>NUCLEOTIDE SEQUENCE</scope>
</reference>
<name>A0A1B6ML43_9HEMI</name>
<proteinExistence type="predicted"/>
<sequence>TIGFQPPVQHSLQSVTYNNVLHISYKEHPQKDKVLLTGKLNFPNIHFSHTSVDFGCIPLDFQDHREVLMVNTTPLPVTYSLTWDLDSVAITYFEEEKIEDILDVELSDKLKLDPLSENRLLPMMKYKELMMSPLPLLYVEPVPVNPAMFDKGHEDEMEESSDEDEEEKEMHKMLFPMIQSYYSP</sequence>
<dbReference type="Gene3D" id="2.60.40.10">
    <property type="entry name" value="Immunoglobulins"/>
    <property type="match status" value="1"/>
</dbReference>
<accession>A0A1B6ML43</accession>
<gene>
    <name evidence="2" type="ORF">g.51527</name>
</gene>
<organism evidence="2">
    <name type="scientific">Graphocephala atropunctata</name>
    <dbReference type="NCBI Taxonomy" id="36148"/>
    <lineage>
        <taxon>Eukaryota</taxon>
        <taxon>Metazoa</taxon>
        <taxon>Ecdysozoa</taxon>
        <taxon>Arthropoda</taxon>
        <taxon>Hexapoda</taxon>
        <taxon>Insecta</taxon>
        <taxon>Pterygota</taxon>
        <taxon>Neoptera</taxon>
        <taxon>Paraneoptera</taxon>
        <taxon>Hemiptera</taxon>
        <taxon>Auchenorrhyncha</taxon>
        <taxon>Membracoidea</taxon>
        <taxon>Cicadellidae</taxon>
        <taxon>Cicadellinae</taxon>
        <taxon>Cicadellini</taxon>
        <taxon>Graphocephala</taxon>
    </lineage>
</organism>
<dbReference type="AlphaFoldDB" id="A0A1B6ML43"/>